<dbReference type="InterPro" id="IPR001854">
    <property type="entry name" value="Ribosomal_uL29"/>
</dbReference>
<dbReference type="GO" id="GO:0006412">
    <property type="term" value="P:translation"/>
    <property type="evidence" value="ECO:0007669"/>
    <property type="project" value="UniProtKB-UniRule"/>
</dbReference>
<protein>
    <recommendedName>
        <fullName evidence="4 5">Large ribosomal subunit protein uL29</fullName>
    </recommendedName>
</protein>
<evidence type="ECO:0000256" key="4">
    <source>
        <dbReference type="ARBA" id="ARBA00035204"/>
    </source>
</evidence>
<reference evidence="6 7" key="1">
    <citation type="submission" date="2018-08" db="EMBL/GenBank/DDBJ databases">
        <title>Genome analysis of the thermophilic bacterium of the candidate phylum Aminicenantes from deep subsurface aquifer revealed its physiology and ecological role.</title>
        <authorList>
            <person name="Kadnikov V.V."/>
            <person name="Mardanov A.V."/>
            <person name="Beletsky A.V."/>
            <person name="Karnachuk O.V."/>
            <person name="Ravin N.V."/>
        </authorList>
    </citation>
    <scope>NUCLEOTIDE SEQUENCE [LARGE SCALE GENOMIC DNA]</scope>
    <source>
        <strain evidence="6">BY38</strain>
    </source>
</reference>
<keyword evidence="2 5" id="KW-0689">Ribosomal protein</keyword>
<gene>
    <name evidence="5" type="primary">rpmC</name>
    <name evidence="6" type="ORF">OP8BY_2309</name>
</gene>
<name>A0A3E2BMG2_9BACT</name>
<dbReference type="PANTHER" id="PTHR10916:SF0">
    <property type="entry name" value="LARGE RIBOSOMAL SUBUNIT PROTEIN UL29C"/>
    <property type="match status" value="1"/>
</dbReference>
<dbReference type="SUPFAM" id="SSF46561">
    <property type="entry name" value="Ribosomal protein L29 (L29p)"/>
    <property type="match status" value="1"/>
</dbReference>
<dbReference type="InterPro" id="IPR036049">
    <property type="entry name" value="Ribosomal_uL29_sf"/>
</dbReference>
<comment type="similarity">
    <text evidence="1 5">Belongs to the universal ribosomal protein uL29 family.</text>
</comment>
<dbReference type="PROSITE" id="PS00579">
    <property type="entry name" value="RIBOSOMAL_L29"/>
    <property type="match status" value="1"/>
</dbReference>
<keyword evidence="3 5" id="KW-0687">Ribonucleoprotein</keyword>
<evidence type="ECO:0000256" key="1">
    <source>
        <dbReference type="ARBA" id="ARBA00009254"/>
    </source>
</evidence>
<dbReference type="GO" id="GO:0003735">
    <property type="term" value="F:structural constituent of ribosome"/>
    <property type="evidence" value="ECO:0007669"/>
    <property type="project" value="InterPro"/>
</dbReference>
<accession>A0A3E2BMG2</accession>
<evidence type="ECO:0000256" key="5">
    <source>
        <dbReference type="HAMAP-Rule" id="MF_00374"/>
    </source>
</evidence>
<evidence type="ECO:0000313" key="7">
    <source>
        <dbReference type="Proteomes" id="UP000257323"/>
    </source>
</evidence>
<organism evidence="6 7">
    <name type="scientific">Candidatus Saccharicenans subterraneus</name>
    <dbReference type="NCBI Taxonomy" id="2508984"/>
    <lineage>
        <taxon>Bacteria</taxon>
        <taxon>Candidatus Aminicenantota</taxon>
        <taxon>Candidatus Aminicenantia</taxon>
        <taxon>Candidatus Aminicenantales</taxon>
        <taxon>Candidatus Saccharicenantaceae</taxon>
        <taxon>Candidatus Saccharicenans</taxon>
    </lineage>
</organism>
<evidence type="ECO:0000256" key="3">
    <source>
        <dbReference type="ARBA" id="ARBA00023274"/>
    </source>
</evidence>
<dbReference type="InterPro" id="IPR018254">
    <property type="entry name" value="Ribosomal_uL29_CS"/>
</dbReference>
<dbReference type="InterPro" id="IPR050063">
    <property type="entry name" value="Ribosomal_protein_uL29"/>
</dbReference>
<dbReference type="Pfam" id="PF00831">
    <property type="entry name" value="Ribosomal_L29"/>
    <property type="match status" value="1"/>
</dbReference>
<dbReference type="AlphaFoldDB" id="A0A3E2BMG2"/>
<dbReference type="Gene3D" id="1.10.287.310">
    <property type="match status" value="1"/>
</dbReference>
<dbReference type="NCBIfam" id="TIGR00012">
    <property type="entry name" value="L29"/>
    <property type="match status" value="1"/>
</dbReference>
<dbReference type="HAMAP" id="MF_00374">
    <property type="entry name" value="Ribosomal_uL29"/>
    <property type="match status" value="1"/>
</dbReference>
<comment type="caution">
    <text evidence="6">The sequence shown here is derived from an EMBL/GenBank/DDBJ whole genome shotgun (WGS) entry which is preliminary data.</text>
</comment>
<evidence type="ECO:0000256" key="2">
    <source>
        <dbReference type="ARBA" id="ARBA00022980"/>
    </source>
</evidence>
<evidence type="ECO:0000313" key="6">
    <source>
        <dbReference type="EMBL" id="RFT15911.1"/>
    </source>
</evidence>
<dbReference type="GO" id="GO:0022625">
    <property type="term" value="C:cytosolic large ribosomal subunit"/>
    <property type="evidence" value="ECO:0007669"/>
    <property type="project" value="TreeGrafter"/>
</dbReference>
<dbReference type="PANTHER" id="PTHR10916">
    <property type="entry name" value="60S RIBOSOMAL PROTEIN L35/50S RIBOSOMAL PROTEIN L29"/>
    <property type="match status" value="1"/>
</dbReference>
<sequence length="66" mass="7971">MKIRELRELSVEDLRQKELELKDQLFKLRFQKSLGQLDNPMKIRNIKKDLAKIKTLLKEFQKKGTE</sequence>
<dbReference type="FunFam" id="1.10.287.310:FF:000001">
    <property type="entry name" value="50S ribosomal protein L29"/>
    <property type="match status" value="1"/>
</dbReference>
<dbReference type="Proteomes" id="UP000257323">
    <property type="component" value="Unassembled WGS sequence"/>
</dbReference>
<dbReference type="CDD" id="cd00427">
    <property type="entry name" value="Ribosomal_L29_HIP"/>
    <property type="match status" value="1"/>
</dbReference>
<dbReference type="EMBL" id="QUAH01000006">
    <property type="protein sequence ID" value="RFT15911.1"/>
    <property type="molecule type" value="Genomic_DNA"/>
</dbReference>
<proteinExistence type="inferred from homology"/>